<evidence type="ECO:0000313" key="1">
    <source>
        <dbReference type="EMBL" id="GAA1980648.1"/>
    </source>
</evidence>
<organism evidence="1 2">
    <name type="scientific">Microbacterium pumilum</name>
    <dbReference type="NCBI Taxonomy" id="344165"/>
    <lineage>
        <taxon>Bacteria</taxon>
        <taxon>Bacillati</taxon>
        <taxon>Actinomycetota</taxon>
        <taxon>Actinomycetes</taxon>
        <taxon>Micrococcales</taxon>
        <taxon>Microbacteriaceae</taxon>
        <taxon>Microbacterium</taxon>
    </lineage>
</organism>
<gene>
    <name evidence="1" type="ORF">GCM10009777_12700</name>
</gene>
<accession>A0ABN2S5C9</accession>
<dbReference type="EMBL" id="BAAAOH010000001">
    <property type="protein sequence ID" value="GAA1980648.1"/>
    <property type="molecule type" value="Genomic_DNA"/>
</dbReference>
<evidence type="ECO:0000313" key="2">
    <source>
        <dbReference type="Proteomes" id="UP001500326"/>
    </source>
</evidence>
<dbReference type="Gene3D" id="3.40.190.10">
    <property type="entry name" value="Periplasmic binding protein-like II"/>
    <property type="match status" value="3"/>
</dbReference>
<dbReference type="SUPFAM" id="SSF53850">
    <property type="entry name" value="Periplasmic binding protein-like II"/>
    <property type="match status" value="1"/>
</dbReference>
<sequence length="382" mass="40016">MTDFVGLTWDHPRGRHALEAAAGSIGSGDSLRWEAQSLEGFESAPIDELARRYDLLVLDHPHLGDALVAQCLVPVDTLFPPAQLAQWTDAAIGPSLESYRLGGHVWALPLDAATQVSARNPALVPVAPESWDDAIRLAGDGLVATTLAGPHAFLSLCSIAVSLGDDPAAASDRLFDPAIAAEALRLLIALSALAPAGTAALNPIGLLDRMRDAGDIGYVPLIYGYVTHSSPSVVFGPPPTAGGRIGSTIGGTGIAVTTRTSATPALLAHLAWLLDAETQSTFIPEHDGQPSAAIAWHDDHVDAAASGFYRATAATIDQSWVRPRLPGFTRFQSAASAIVRDTVAGRLSPAEAIPLIERRFTDIRAAAARMPAFAHALQEQPA</sequence>
<name>A0ABN2S5C9_9MICO</name>
<keyword evidence="2" id="KW-1185">Reference proteome</keyword>
<dbReference type="RefSeq" id="WP_344059604.1">
    <property type="nucleotide sequence ID" value="NZ_BAAAOH010000001.1"/>
</dbReference>
<reference evidence="1 2" key="1">
    <citation type="journal article" date="2019" name="Int. J. Syst. Evol. Microbiol.">
        <title>The Global Catalogue of Microorganisms (GCM) 10K type strain sequencing project: providing services to taxonomists for standard genome sequencing and annotation.</title>
        <authorList>
            <consortium name="The Broad Institute Genomics Platform"/>
            <consortium name="The Broad Institute Genome Sequencing Center for Infectious Disease"/>
            <person name="Wu L."/>
            <person name="Ma J."/>
        </authorList>
    </citation>
    <scope>NUCLEOTIDE SEQUENCE [LARGE SCALE GENOMIC DNA]</scope>
    <source>
        <strain evidence="1 2">JCM 14902</strain>
    </source>
</reference>
<protein>
    <submittedName>
        <fullName evidence="1">Extracellular solute-binding protein</fullName>
    </submittedName>
</protein>
<comment type="caution">
    <text evidence="1">The sequence shown here is derived from an EMBL/GenBank/DDBJ whole genome shotgun (WGS) entry which is preliminary data.</text>
</comment>
<dbReference type="Proteomes" id="UP001500326">
    <property type="component" value="Unassembled WGS sequence"/>
</dbReference>
<proteinExistence type="predicted"/>